<keyword evidence="1" id="KW-0805">Transcription regulation</keyword>
<feature type="transmembrane region" description="Helical" evidence="4">
    <location>
        <begin position="6"/>
        <end position="26"/>
    </location>
</feature>
<evidence type="ECO:0000256" key="1">
    <source>
        <dbReference type="ARBA" id="ARBA00023015"/>
    </source>
</evidence>
<dbReference type="Gene3D" id="1.10.10.60">
    <property type="entry name" value="Homeodomain-like"/>
    <property type="match status" value="1"/>
</dbReference>
<feature type="transmembrane region" description="Helical" evidence="4">
    <location>
        <begin position="66"/>
        <end position="84"/>
    </location>
</feature>
<dbReference type="PROSITE" id="PS01124">
    <property type="entry name" value="HTH_ARAC_FAMILY_2"/>
    <property type="match status" value="1"/>
</dbReference>
<dbReference type="EMBL" id="RXNS01000002">
    <property type="protein sequence ID" value="RTR06326.1"/>
    <property type="molecule type" value="Genomic_DNA"/>
</dbReference>
<dbReference type="RefSeq" id="WP_126480630.1">
    <property type="nucleotide sequence ID" value="NZ_RXNS01000002.1"/>
</dbReference>
<dbReference type="InterPro" id="IPR009057">
    <property type="entry name" value="Homeodomain-like_sf"/>
</dbReference>
<evidence type="ECO:0000313" key="6">
    <source>
        <dbReference type="EMBL" id="RTR06326.1"/>
    </source>
</evidence>
<feature type="domain" description="HTH araC/xylS-type" evidence="5">
    <location>
        <begin position="270"/>
        <end position="377"/>
    </location>
</feature>
<feature type="transmembrane region" description="Helical" evidence="4">
    <location>
        <begin position="96"/>
        <end position="118"/>
    </location>
</feature>
<feature type="transmembrane region" description="Helical" evidence="4">
    <location>
        <begin position="38"/>
        <end position="60"/>
    </location>
</feature>
<feature type="transmembrane region" description="Helical" evidence="4">
    <location>
        <begin position="138"/>
        <end position="157"/>
    </location>
</feature>
<dbReference type="PANTHER" id="PTHR43280">
    <property type="entry name" value="ARAC-FAMILY TRANSCRIPTIONAL REGULATOR"/>
    <property type="match status" value="1"/>
</dbReference>
<evidence type="ECO:0000259" key="5">
    <source>
        <dbReference type="PROSITE" id="PS01124"/>
    </source>
</evidence>
<comment type="caution">
    <text evidence="6">The sequence shown here is derived from an EMBL/GenBank/DDBJ whole genome shotgun (WGS) entry which is preliminary data.</text>
</comment>
<name>A0A431V6J6_9GAMM</name>
<organism evidence="6 7">
    <name type="scientific">Halomonas nitroreducens</name>
    <dbReference type="NCBI Taxonomy" id="447425"/>
    <lineage>
        <taxon>Bacteria</taxon>
        <taxon>Pseudomonadati</taxon>
        <taxon>Pseudomonadota</taxon>
        <taxon>Gammaproteobacteria</taxon>
        <taxon>Oceanospirillales</taxon>
        <taxon>Halomonadaceae</taxon>
        <taxon>Halomonas</taxon>
    </lineage>
</organism>
<dbReference type="PRINTS" id="PR00032">
    <property type="entry name" value="HTHARAC"/>
</dbReference>
<dbReference type="AlphaFoldDB" id="A0A431V6J6"/>
<keyword evidence="4" id="KW-1133">Transmembrane helix</keyword>
<feature type="transmembrane region" description="Helical" evidence="4">
    <location>
        <begin position="188"/>
        <end position="208"/>
    </location>
</feature>
<dbReference type="Pfam" id="PF12833">
    <property type="entry name" value="HTH_18"/>
    <property type="match status" value="1"/>
</dbReference>
<sequence>MYLTLADILLATSILQSLVLAAFLLLPETFRLTSNRLLAAGVLTFAAGLGEVFLYSTGLALEHPNLAYVGTLIGLLQASLLYLYAKSLMYRDFQLVPGHAIHTLLFWVVTAIFVVEYYLQPGEVKLQILMSRDHPGVITSPLLAAAIHLVVLGYLWATIRELSCFGTTIRQLFSNTENKQLAWLRTLLIGYACVWTVSLLYCLSAHVFKSSASVQWVSAIGAVTGFLFINYLILHALRQPVIFSGLSAEEARLAQSNDDDPAETIGGIASLMLHRLEAHMSETKPYLDANLSVEQLARQLDVPARELSRTINRGLEKNFFEFVSDYRIAEARRRLQAAGTSTTILQVMYDSGFNSKSVFNTAFKRATGMTPSAYRASCWNHDRPETFPPRRSTM</sequence>
<evidence type="ECO:0000256" key="4">
    <source>
        <dbReference type="SAM" id="Phobius"/>
    </source>
</evidence>
<dbReference type="PANTHER" id="PTHR43280:SF29">
    <property type="entry name" value="ARAC-FAMILY TRANSCRIPTIONAL REGULATOR"/>
    <property type="match status" value="1"/>
</dbReference>
<dbReference type="GO" id="GO:0003700">
    <property type="term" value="F:DNA-binding transcription factor activity"/>
    <property type="evidence" value="ECO:0007669"/>
    <property type="project" value="InterPro"/>
</dbReference>
<keyword evidence="7" id="KW-1185">Reference proteome</keyword>
<keyword evidence="4" id="KW-0812">Transmembrane</keyword>
<dbReference type="OrthoDB" id="345413at2"/>
<gene>
    <name evidence="6" type="ORF">EKG36_02305</name>
</gene>
<dbReference type="InterPro" id="IPR020449">
    <property type="entry name" value="Tscrpt_reg_AraC-type_HTH"/>
</dbReference>
<reference evidence="6 7" key="1">
    <citation type="submission" date="2018-12" db="EMBL/GenBank/DDBJ databases">
        <authorList>
            <person name="Yu L."/>
        </authorList>
    </citation>
    <scope>NUCLEOTIDE SEQUENCE [LARGE SCALE GENOMIC DNA]</scope>
    <source>
        <strain evidence="6 7">11S</strain>
    </source>
</reference>
<evidence type="ECO:0000256" key="3">
    <source>
        <dbReference type="ARBA" id="ARBA00023163"/>
    </source>
</evidence>
<feature type="transmembrane region" description="Helical" evidence="4">
    <location>
        <begin position="214"/>
        <end position="234"/>
    </location>
</feature>
<dbReference type="SUPFAM" id="SSF46689">
    <property type="entry name" value="Homeodomain-like"/>
    <property type="match status" value="1"/>
</dbReference>
<keyword evidence="4" id="KW-0472">Membrane</keyword>
<evidence type="ECO:0000256" key="2">
    <source>
        <dbReference type="ARBA" id="ARBA00023125"/>
    </source>
</evidence>
<dbReference type="Proteomes" id="UP000267400">
    <property type="component" value="Unassembled WGS sequence"/>
</dbReference>
<accession>A0A431V6J6</accession>
<proteinExistence type="predicted"/>
<dbReference type="InterPro" id="IPR018060">
    <property type="entry name" value="HTH_AraC"/>
</dbReference>
<evidence type="ECO:0000313" key="7">
    <source>
        <dbReference type="Proteomes" id="UP000267400"/>
    </source>
</evidence>
<protein>
    <submittedName>
        <fullName evidence="6">AraC family transcriptional regulator</fullName>
    </submittedName>
</protein>
<dbReference type="GO" id="GO:0043565">
    <property type="term" value="F:sequence-specific DNA binding"/>
    <property type="evidence" value="ECO:0007669"/>
    <property type="project" value="InterPro"/>
</dbReference>
<keyword evidence="2" id="KW-0238">DNA-binding</keyword>
<dbReference type="SMART" id="SM00342">
    <property type="entry name" value="HTH_ARAC"/>
    <property type="match status" value="1"/>
</dbReference>
<keyword evidence="3" id="KW-0804">Transcription</keyword>